<evidence type="ECO:0000259" key="11">
    <source>
        <dbReference type="Pfam" id="PF21791"/>
    </source>
</evidence>
<evidence type="ECO:0000256" key="1">
    <source>
        <dbReference type="ARBA" id="ARBA00001974"/>
    </source>
</evidence>
<dbReference type="PANTHER" id="PTHR43557:SF5">
    <property type="entry name" value="MONODEHYDROASCORBATE REDUCTASE 1, PEROXISOMAL"/>
    <property type="match status" value="1"/>
</dbReference>
<dbReference type="InterPro" id="IPR036188">
    <property type="entry name" value="FAD/NAD-bd_sf"/>
</dbReference>
<evidence type="ECO:0000256" key="5">
    <source>
        <dbReference type="ARBA" id="ARBA00023002"/>
    </source>
</evidence>
<dbReference type="PANTHER" id="PTHR43557">
    <property type="entry name" value="APOPTOSIS-INDUCING FACTOR 1"/>
    <property type="match status" value="1"/>
</dbReference>
<evidence type="ECO:0000259" key="10">
    <source>
        <dbReference type="Pfam" id="PF07992"/>
    </source>
</evidence>
<dbReference type="InterPro" id="IPR016156">
    <property type="entry name" value="FAD/NAD-linked_Rdtase_dimer_sf"/>
</dbReference>
<dbReference type="Gene3D" id="3.30.390.30">
    <property type="match status" value="1"/>
</dbReference>
<organism evidence="12 13">
    <name type="scientific">Riccia sorocarpa</name>
    <dbReference type="NCBI Taxonomy" id="122646"/>
    <lineage>
        <taxon>Eukaryota</taxon>
        <taxon>Viridiplantae</taxon>
        <taxon>Streptophyta</taxon>
        <taxon>Embryophyta</taxon>
        <taxon>Marchantiophyta</taxon>
        <taxon>Marchantiopsida</taxon>
        <taxon>Marchantiidae</taxon>
        <taxon>Marchantiales</taxon>
        <taxon>Ricciaceae</taxon>
        <taxon>Riccia</taxon>
    </lineage>
</organism>
<keyword evidence="3" id="KW-0285">Flavoprotein</keyword>
<dbReference type="InterPro" id="IPR050446">
    <property type="entry name" value="FAD-oxidoreductase/Apoptosis"/>
</dbReference>
<keyword evidence="4" id="KW-0274">FAD</keyword>
<evidence type="ECO:0000256" key="7">
    <source>
        <dbReference type="ARBA" id="ARBA00023284"/>
    </source>
</evidence>
<comment type="cofactor">
    <cofactor evidence="1">
        <name>FAD</name>
        <dbReference type="ChEBI" id="CHEBI:57692"/>
    </cofactor>
</comment>
<dbReference type="GO" id="GO:0016656">
    <property type="term" value="F:monodehydroascorbate reductase (NADH) activity"/>
    <property type="evidence" value="ECO:0007669"/>
    <property type="project" value="UniProtKB-EC"/>
</dbReference>
<dbReference type="InterPro" id="IPR048618">
    <property type="entry name" value="MDHAR3-like_C"/>
</dbReference>
<accession>A0ABD3H0Q7</accession>
<dbReference type="PRINTS" id="PR00368">
    <property type="entry name" value="FADPNR"/>
</dbReference>
<gene>
    <name evidence="12" type="ORF">R1sor_003135</name>
</gene>
<dbReference type="EMBL" id="JBJQOH010000006">
    <property type="protein sequence ID" value="KAL3685113.1"/>
    <property type="molecule type" value="Genomic_DNA"/>
</dbReference>
<evidence type="ECO:0000256" key="9">
    <source>
        <dbReference type="ARBA" id="ARBA00048948"/>
    </source>
</evidence>
<protein>
    <recommendedName>
        <fullName evidence="8">monodehydroascorbate reductase (NADH)</fullName>
        <ecNumber evidence="8">1.6.5.4</ecNumber>
    </recommendedName>
</protein>
<keyword evidence="5" id="KW-0560">Oxidoreductase</keyword>
<dbReference type="Pfam" id="PF21791">
    <property type="entry name" value="MDHAR3-like_C"/>
    <property type="match status" value="1"/>
</dbReference>
<proteinExistence type="inferred from homology"/>
<reference evidence="12 13" key="1">
    <citation type="submission" date="2024-09" db="EMBL/GenBank/DDBJ databases">
        <title>Chromosome-scale assembly of Riccia sorocarpa.</title>
        <authorList>
            <person name="Paukszto L."/>
        </authorList>
    </citation>
    <scope>NUCLEOTIDE SEQUENCE [LARGE SCALE GENOMIC DNA]</scope>
    <source>
        <strain evidence="12">LP-2024</strain>
        <tissue evidence="12">Aerial parts of the thallus</tissue>
    </source>
</reference>
<keyword evidence="6" id="KW-0520">NAD</keyword>
<evidence type="ECO:0000256" key="3">
    <source>
        <dbReference type="ARBA" id="ARBA00022630"/>
    </source>
</evidence>
<keyword evidence="13" id="KW-1185">Reference proteome</keyword>
<dbReference type="SUPFAM" id="SSF51905">
    <property type="entry name" value="FAD/NAD(P)-binding domain"/>
    <property type="match status" value="1"/>
</dbReference>
<comment type="caution">
    <text evidence="12">The sequence shown here is derived from an EMBL/GenBank/DDBJ whole genome shotgun (WGS) entry which is preliminary data.</text>
</comment>
<evidence type="ECO:0000313" key="12">
    <source>
        <dbReference type="EMBL" id="KAL3685113.1"/>
    </source>
</evidence>
<feature type="domain" description="FAD/NAD(P)-binding" evidence="10">
    <location>
        <begin position="6"/>
        <end position="322"/>
    </location>
</feature>
<dbReference type="AlphaFoldDB" id="A0ABD3H0Q7"/>
<dbReference type="Gene3D" id="3.50.50.60">
    <property type="entry name" value="FAD/NAD(P)-binding domain"/>
    <property type="match status" value="2"/>
</dbReference>
<keyword evidence="7" id="KW-0676">Redox-active center</keyword>
<evidence type="ECO:0000256" key="6">
    <source>
        <dbReference type="ARBA" id="ARBA00023027"/>
    </source>
</evidence>
<dbReference type="Pfam" id="PF07992">
    <property type="entry name" value="Pyr_redox_2"/>
    <property type="match status" value="1"/>
</dbReference>
<comment type="similarity">
    <text evidence="2">Belongs to the FAD-dependent oxidoreductase family.</text>
</comment>
<name>A0ABD3H0Q7_9MARC</name>
<evidence type="ECO:0000313" key="13">
    <source>
        <dbReference type="Proteomes" id="UP001633002"/>
    </source>
</evidence>
<evidence type="ECO:0000256" key="8">
    <source>
        <dbReference type="ARBA" id="ARBA00038920"/>
    </source>
</evidence>
<feature type="domain" description="Monodehydroascorbate reductase 3-like C-terminal" evidence="11">
    <location>
        <begin position="344"/>
        <end position="424"/>
    </location>
</feature>
<evidence type="ECO:0000256" key="2">
    <source>
        <dbReference type="ARBA" id="ARBA00006442"/>
    </source>
</evidence>
<dbReference type="EC" id="1.6.5.4" evidence="8"/>
<comment type="catalytic activity">
    <reaction evidence="9">
        <text>2 monodehydro-L-ascorbate radical + NADH + H(+) = 2 L-ascorbate + NAD(+)</text>
        <dbReference type="Rhea" id="RHEA:14581"/>
        <dbReference type="ChEBI" id="CHEBI:15378"/>
        <dbReference type="ChEBI" id="CHEBI:38290"/>
        <dbReference type="ChEBI" id="CHEBI:57540"/>
        <dbReference type="ChEBI" id="CHEBI:57945"/>
        <dbReference type="ChEBI" id="CHEBI:59513"/>
        <dbReference type="EC" id="1.6.5.4"/>
    </reaction>
</comment>
<dbReference type="InterPro" id="IPR023753">
    <property type="entry name" value="FAD/NAD-binding_dom"/>
</dbReference>
<dbReference type="SUPFAM" id="SSF55424">
    <property type="entry name" value="FAD/NAD-linked reductases, dimerisation (C-terminal) domain"/>
    <property type="match status" value="1"/>
</dbReference>
<dbReference type="Proteomes" id="UP001633002">
    <property type="component" value="Unassembled WGS sequence"/>
</dbReference>
<sequence length="426" mass="45892">MAEKSYKYVILGGGVAAGYGAREFVEQGLKPGELAIISKEAVAPYERPALSKAYLAPESPARLPGFHTCVGGGGDRLTPDWYTEKGIDLILNTEIVEASVANKTLKAATGVVYKYEKLIIATGATFIKLTDFGTPGADANGIYHLREVQDAAALYAAIKATPNGSAVCVGGGYIGLELAAALRLNNLNVTMVYPEPFCMPRLFVSEIAAYYEGYYKEKGIQIIKGTVATGFESNDEGHVKTVKLKDGRELKADIVIVGVGARPNTGLFKDQLTLEKGGFKVDGFFKTSAPDVYAVGDVATFPLKLYNELRRVEHVDHARKSAIQAVKAIKAAEEGKTTEEYVYLPFFYSRAFSLSWQFYGDNVGNAVVWGTDTASNTNGKFGAYWVKDGKVFGAFLEGGSAEENKALAEAARNQVPVSTIKEIAHL</sequence>
<dbReference type="PRINTS" id="PR00411">
    <property type="entry name" value="PNDRDTASEI"/>
</dbReference>
<evidence type="ECO:0000256" key="4">
    <source>
        <dbReference type="ARBA" id="ARBA00022827"/>
    </source>
</evidence>